<gene>
    <name evidence="1" type="ORF">N7G274_006097</name>
</gene>
<evidence type="ECO:0008006" key="3">
    <source>
        <dbReference type="Google" id="ProtNLM"/>
    </source>
</evidence>
<dbReference type="PANTHER" id="PTHR38248:SF2">
    <property type="entry name" value="FUNK1 11"/>
    <property type="match status" value="1"/>
</dbReference>
<dbReference type="PANTHER" id="PTHR38248">
    <property type="entry name" value="FUNK1 6"/>
    <property type="match status" value="1"/>
</dbReference>
<accession>A0ABR4ACP1</accession>
<comment type="caution">
    <text evidence="1">The sequence shown here is derived from an EMBL/GenBank/DDBJ whole genome shotgun (WGS) entry which is preliminary data.</text>
</comment>
<sequence length="215" mass="24779">MVHKAAYNLRSKISESNIATELSKFFGFVQSSRYNYGYFRALSRLIVKKASDVDIWNAVFNLILTVSRTTPPTSIPPTFDDTPITISSSSFQGSEQTRKIIESAMFYEIKGCTYRNVDGYFEKYFEGRHWSRKSEEISNAVKKQYKGGRWTDFSDPPDEDAVRNWLSRFQDKYLSDSRGVFYTTGSTSNLTGGETRSQLDVFTKRRRIENNGKHN</sequence>
<evidence type="ECO:0000313" key="2">
    <source>
        <dbReference type="Proteomes" id="UP001590950"/>
    </source>
</evidence>
<organism evidence="1 2">
    <name type="scientific">Stereocaulon virgatum</name>
    <dbReference type="NCBI Taxonomy" id="373712"/>
    <lineage>
        <taxon>Eukaryota</taxon>
        <taxon>Fungi</taxon>
        <taxon>Dikarya</taxon>
        <taxon>Ascomycota</taxon>
        <taxon>Pezizomycotina</taxon>
        <taxon>Lecanoromycetes</taxon>
        <taxon>OSLEUM clade</taxon>
        <taxon>Lecanoromycetidae</taxon>
        <taxon>Lecanorales</taxon>
        <taxon>Lecanorineae</taxon>
        <taxon>Stereocaulaceae</taxon>
        <taxon>Stereocaulon</taxon>
    </lineage>
</organism>
<dbReference type="Proteomes" id="UP001590950">
    <property type="component" value="Unassembled WGS sequence"/>
</dbReference>
<reference evidence="1 2" key="1">
    <citation type="submission" date="2024-09" db="EMBL/GenBank/DDBJ databases">
        <title>Rethinking Asexuality: The Enigmatic Case of Functional Sexual Genes in Lepraria (Stereocaulaceae).</title>
        <authorList>
            <person name="Doellman M."/>
            <person name="Sun Y."/>
            <person name="Barcenas-Pena A."/>
            <person name="Lumbsch H.T."/>
            <person name="Grewe F."/>
        </authorList>
    </citation>
    <scope>NUCLEOTIDE SEQUENCE [LARGE SCALE GENOMIC DNA]</scope>
    <source>
        <strain evidence="1 2">Mercado 3170</strain>
    </source>
</reference>
<dbReference type="EMBL" id="JBEFKJ010000018">
    <property type="protein sequence ID" value="KAL2041153.1"/>
    <property type="molecule type" value="Genomic_DNA"/>
</dbReference>
<protein>
    <recommendedName>
        <fullName evidence="3">LAGLIDADG homing endonuclease</fullName>
    </recommendedName>
</protein>
<name>A0ABR4ACP1_9LECA</name>
<proteinExistence type="predicted"/>
<evidence type="ECO:0000313" key="1">
    <source>
        <dbReference type="EMBL" id="KAL2041153.1"/>
    </source>
</evidence>
<keyword evidence="2" id="KW-1185">Reference proteome</keyword>